<dbReference type="Pfam" id="PF13460">
    <property type="entry name" value="NAD_binding_10"/>
    <property type="match status" value="1"/>
</dbReference>
<keyword evidence="3" id="KW-1185">Reference proteome</keyword>
<dbReference type="SUPFAM" id="SSF51735">
    <property type="entry name" value="NAD(P)-binding Rossmann-fold domains"/>
    <property type="match status" value="1"/>
</dbReference>
<dbReference type="PANTHER" id="PTHR43355">
    <property type="entry name" value="FLAVIN REDUCTASE (NADPH)"/>
    <property type="match status" value="1"/>
</dbReference>
<evidence type="ECO:0000259" key="1">
    <source>
        <dbReference type="Pfam" id="PF13460"/>
    </source>
</evidence>
<protein>
    <submittedName>
        <fullName evidence="2">NAD(P)H-binding protein</fullName>
    </submittedName>
</protein>
<dbReference type="GO" id="GO:0004074">
    <property type="term" value="F:biliverdin reductase [NAD(P)H] activity"/>
    <property type="evidence" value="ECO:0007669"/>
    <property type="project" value="TreeGrafter"/>
</dbReference>
<dbReference type="InterPro" id="IPR016040">
    <property type="entry name" value="NAD(P)-bd_dom"/>
</dbReference>
<dbReference type="Proteomes" id="UP000632125">
    <property type="component" value="Unassembled WGS sequence"/>
</dbReference>
<evidence type="ECO:0000313" key="3">
    <source>
        <dbReference type="Proteomes" id="UP000632125"/>
    </source>
</evidence>
<evidence type="ECO:0000313" key="2">
    <source>
        <dbReference type="EMBL" id="MBD2868845.1"/>
    </source>
</evidence>
<comment type="caution">
    <text evidence="2">The sequence shown here is derived from an EMBL/GenBank/DDBJ whole genome shotgun (WGS) entry which is preliminary data.</text>
</comment>
<accession>A0A927CJY2</accession>
<proteinExistence type="predicted"/>
<dbReference type="InterPro" id="IPR036291">
    <property type="entry name" value="NAD(P)-bd_dom_sf"/>
</dbReference>
<organism evidence="2 3">
    <name type="scientific">Paenibacillus arenilitoris</name>
    <dbReference type="NCBI Taxonomy" id="2772299"/>
    <lineage>
        <taxon>Bacteria</taxon>
        <taxon>Bacillati</taxon>
        <taxon>Bacillota</taxon>
        <taxon>Bacilli</taxon>
        <taxon>Bacillales</taxon>
        <taxon>Paenibacillaceae</taxon>
        <taxon>Paenibacillus</taxon>
    </lineage>
</organism>
<dbReference type="Gene3D" id="3.40.50.720">
    <property type="entry name" value="NAD(P)-binding Rossmann-like Domain"/>
    <property type="match status" value="1"/>
</dbReference>
<dbReference type="RefSeq" id="WP_190860466.1">
    <property type="nucleotide sequence ID" value="NZ_JACXIY010000012.1"/>
</dbReference>
<reference evidence="2" key="1">
    <citation type="submission" date="2020-09" db="EMBL/GenBank/DDBJ databases">
        <title>A novel bacterium of genus Paenibacillus, isolated from South China Sea.</title>
        <authorList>
            <person name="Huang H."/>
            <person name="Mo K."/>
            <person name="Hu Y."/>
        </authorList>
    </citation>
    <scope>NUCLEOTIDE SEQUENCE</scope>
    <source>
        <strain evidence="2">IB182493</strain>
    </source>
</reference>
<dbReference type="GO" id="GO:0042602">
    <property type="term" value="F:riboflavin reductase (NADPH) activity"/>
    <property type="evidence" value="ECO:0007669"/>
    <property type="project" value="TreeGrafter"/>
</dbReference>
<dbReference type="PANTHER" id="PTHR43355:SF2">
    <property type="entry name" value="FLAVIN REDUCTASE (NADPH)"/>
    <property type="match status" value="1"/>
</dbReference>
<dbReference type="InterPro" id="IPR051606">
    <property type="entry name" value="Polyketide_Oxido-like"/>
</dbReference>
<name>A0A927CJY2_9BACL</name>
<dbReference type="EMBL" id="JACXIY010000012">
    <property type="protein sequence ID" value="MBD2868845.1"/>
    <property type="molecule type" value="Genomic_DNA"/>
</dbReference>
<feature type="domain" description="NAD(P)-binding" evidence="1">
    <location>
        <begin position="7"/>
        <end position="200"/>
    </location>
</feature>
<dbReference type="AlphaFoldDB" id="A0A927CJY2"/>
<sequence length="213" mass="23852">MNITLFGASGAIGKIVLEEALRDTNNTVTAYVRNPDRLKTVHPNVKIIVGELGNQALVHQAIEHSDVIISTLGPALSRKIKGTPVADGHEAIINAMKKLNKKRLITLATPTLQSDEDKKQFSTVFPGIMAKLFLPSGYLEMKKMEKLIKHSPLDWTVVRIINPNVNHRNQEYAFSFGDKPAKMGVSRENVGKFMYRVAKENLYSKKMPIIFNR</sequence>
<gene>
    <name evidence="2" type="ORF">IDH41_09660</name>
</gene>